<dbReference type="GO" id="GO:0005739">
    <property type="term" value="C:mitochondrion"/>
    <property type="evidence" value="ECO:0007669"/>
    <property type="project" value="TreeGrafter"/>
</dbReference>
<accession>C7ZNU6</accession>
<dbReference type="Pfam" id="PF08240">
    <property type="entry name" value="ADH_N"/>
    <property type="match status" value="1"/>
</dbReference>
<dbReference type="OrthoDB" id="201656at2759"/>
<dbReference type="EMBL" id="GG698970">
    <property type="protein sequence ID" value="EEU34257.1"/>
    <property type="molecule type" value="Genomic_DNA"/>
</dbReference>
<sequence length="336" mass="36188">MQAWQYTTIKGPLESSLTLNEKATPPDAQSLPKGHVLVEVITAGVNPVEYKLPEAPLYGKFMVQPPASPGLDFCGRIKAINDTDDSLKEGQLVFGALSITSKFPKFGTLGQIIIAPVSQLTALPPGVSPDDAAAVGTAGMTAYQSLPQDLIKPGTKIFINGGSGGVGSFTVQFAKALGATVTTTCSTANVELCRSLGADEVIDYRKLDVMVELKKKGQIFDLAIDNVGTPPGIYEQSQHFLKPDGTFLQVAMQSSLSGMLRRSLLPSFLGGGKRQYRLVRVNINRKDLQQIGQWMAEAKVRAVIDQKFEWKEAPKAYEKLRLGRTVGKIVVHVGDA</sequence>
<dbReference type="GeneID" id="9677695"/>
<dbReference type="Gene3D" id="3.90.180.10">
    <property type="entry name" value="Medium-chain alcohol dehydrogenases, catalytic domain"/>
    <property type="match status" value="1"/>
</dbReference>
<dbReference type="Proteomes" id="UP000005206">
    <property type="component" value="Chromosome 10"/>
</dbReference>
<dbReference type="InterPro" id="IPR013154">
    <property type="entry name" value="ADH-like_N"/>
</dbReference>
<dbReference type="KEGG" id="nhe:NECHADRAFT_50493"/>
<evidence type="ECO:0000313" key="2">
    <source>
        <dbReference type="EMBL" id="EEU34257.1"/>
    </source>
</evidence>
<dbReference type="SUPFAM" id="SSF50129">
    <property type="entry name" value="GroES-like"/>
    <property type="match status" value="1"/>
</dbReference>
<keyword evidence="3" id="KW-1185">Reference proteome</keyword>
<dbReference type="InterPro" id="IPR011032">
    <property type="entry name" value="GroES-like_sf"/>
</dbReference>
<dbReference type="Gene3D" id="3.40.50.720">
    <property type="entry name" value="NAD(P)-binding Rossmann-like Domain"/>
    <property type="match status" value="1"/>
</dbReference>
<dbReference type="FunCoup" id="C7ZNU6">
    <property type="interactions" value="73"/>
</dbReference>
<evidence type="ECO:0000259" key="1">
    <source>
        <dbReference type="SMART" id="SM00829"/>
    </source>
</evidence>
<dbReference type="InParanoid" id="C7ZNU6"/>
<dbReference type="CDD" id="cd08267">
    <property type="entry name" value="MDR1"/>
    <property type="match status" value="1"/>
</dbReference>
<dbReference type="InterPro" id="IPR050700">
    <property type="entry name" value="YIM1/Zinc_Alcohol_DH_Fams"/>
</dbReference>
<dbReference type="Pfam" id="PF13602">
    <property type="entry name" value="ADH_zinc_N_2"/>
    <property type="match status" value="1"/>
</dbReference>
<dbReference type="GO" id="GO:0016491">
    <property type="term" value="F:oxidoreductase activity"/>
    <property type="evidence" value="ECO:0007669"/>
    <property type="project" value="InterPro"/>
</dbReference>
<feature type="domain" description="Enoyl reductase (ER)" evidence="1">
    <location>
        <begin position="11"/>
        <end position="331"/>
    </location>
</feature>
<evidence type="ECO:0000313" key="3">
    <source>
        <dbReference type="Proteomes" id="UP000005206"/>
    </source>
</evidence>
<dbReference type="PANTHER" id="PTHR11695">
    <property type="entry name" value="ALCOHOL DEHYDROGENASE RELATED"/>
    <property type="match status" value="1"/>
</dbReference>
<organism evidence="2 3">
    <name type="scientific">Fusarium vanettenii (strain ATCC MYA-4622 / CBS 123669 / FGSC 9596 / NRRL 45880 / 77-13-4)</name>
    <name type="common">Fusarium solani subsp. pisi</name>
    <dbReference type="NCBI Taxonomy" id="660122"/>
    <lineage>
        <taxon>Eukaryota</taxon>
        <taxon>Fungi</taxon>
        <taxon>Dikarya</taxon>
        <taxon>Ascomycota</taxon>
        <taxon>Pezizomycotina</taxon>
        <taxon>Sordariomycetes</taxon>
        <taxon>Hypocreomycetidae</taxon>
        <taxon>Hypocreales</taxon>
        <taxon>Nectriaceae</taxon>
        <taxon>Fusarium</taxon>
        <taxon>Fusarium solani species complex</taxon>
        <taxon>Fusarium vanettenii</taxon>
    </lineage>
</organism>
<dbReference type="HOGENOM" id="CLU_026673_3_3_1"/>
<dbReference type="AlphaFoldDB" id="C7ZNU6"/>
<proteinExistence type="predicted"/>
<dbReference type="InterPro" id="IPR020843">
    <property type="entry name" value="ER"/>
</dbReference>
<dbReference type="SMART" id="SM00829">
    <property type="entry name" value="PKS_ER"/>
    <property type="match status" value="1"/>
</dbReference>
<dbReference type="eggNOG" id="KOG1198">
    <property type="taxonomic scope" value="Eukaryota"/>
</dbReference>
<dbReference type="OMA" id="QECHSFL"/>
<dbReference type="SUPFAM" id="SSF51735">
    <property type="entry name" value="NAD(P)-binding Rossmann-fold domains"/>
    <property type="match status" value="1"/>
</dbReference>
<dbReference type="PANTHER" id="PTHR11695:SF294">
    <property type="entry name" value="RETICULON-4-INTERACTING PROTEIN 1, MITOCHONDRIAL"/>
    <property type="match status" value="1"/>
</dbReference>
<dbReference type="RefSeq" id="XP_003039970.1">
    <property type="nucleotide sequence ID" value="XM_003039924.1"/>
</dbReference>
<dbReference type="VEuPathDB" id="FungiDB:NECHADRAFT_50493"/>
<dbReference type="InterPro" id="IPR036291">
    <property type="entry name" value="NAD(P)-bd_dom_sf"/>
</dbReference>
<dbReference type="STRING" id="660122.C7ZNU6"/>
<protein>
    <recommendedName>
        <fullName evidence="1">Enoyl reductase (ER) domain-containing protein</fullName>
    </recommendedName>
</protein>
<gene>
    <name evidence="2" type="ORF">NECHADRAFT_50493</name>
</gene>
<reference evidence="2 3" key="1">
    <citation type="journal article" date="2009" name="PLoS Genet.">
        <title>The genome of Nectria haematococca: contribution of supernumerary chromosomes to gene expansion.</title>
        <authorList>
            <person name="Coleman J.J."/>
            <person name="Rounsley S.D."/>
            <person name="Rodriguez-Carres M."/>
            <person name="Kuo A."/>
            <person name="Wasmann C.C."/>
            <person name="Grimwood J."/>
            <person name="Schmutz J."/>
            <person name="Taga M."/>
            <person name="White G.J."/>
            <person name="Zhou S."/>
            <person name="Schwartz D.C."/>
            <person name="Freitag M."/>
            <person name="Ma L.J."/>
            <person name="Danchin E.G."/>
            <person name="Henrissat B."/>
            <person name="Coutinho P.M."/>
            <person name="Nelson D.R."/>
            <person name="Straney D."/>
            <person name="Napoli C.A."/>
            <person name="Barker B.M."/>
            <person name="Gribskov M."/>
            <person name="Rep M."/>
            <person name="Kroken S."/>
            <person name="Molnar I."/>
            <person name="Rensing C."/>
            <person name="Kennell J.C."/>
            <person name="Zamora J."/>
            <person name="Farman M.L."/>
            <person name="Selker E.U."/>
            <person name="Salamov A."/>
            <person name="Shapiro H."/>
            <person name="Pangilinan J."/>
            <person name="Lindquist E."/>
            <person name="Lamers C."/>
            <person name="Grigoriev I.V."/>
            <person name="Geiser D.M."/>
            <person name="Covert S.F."/>
            <person name="Temporini E."/>
            <person name="Vanetten H.D."/>
        </authorList>
    </citation>
    <scope>NUCLEOTIDE SEQUENCE [LARGE SCALE GENOMIC DNA]</scope>
    <source>
        <strain evidence="3">ATCC MYA-4622 / CBS 123669 / FGSC 9596 / NRRL 45880 / 77-13-4</strain>
    </source>
</reference>
<name>C7ZNU6_FUSV7</name>